<dbReference type="InterPro" id="IPR044066">
    <property type="entry name" value="TRIAD_supradom"/>
</dbReference>
<dbReference type="PANTHER" id="PTHR11685">
    <property type="entry name" value="RBR FAMILY RING FINGER AND IBR DOMAIN-CONTAINING"/>
    <property type="match status" value="1"/>
</dbReference>
<keyword evidence="5" id="KW-0677">Repeat</keyword>
<dbReference type="Gene3D" id="1.20.120.1750">
    <property type="match status" value="1"/>
</dbReference>
<accession>A0AA39XMG0</accession>
<feature type="region of interest" description="Disordered" evidence="10">
    <location>
        <begin position="379"/>
        <end position="398"/>
    </location>
</feature>
<name>A0AA39XMG0_9PEZI</name>
<organism evidence="12 13">
    <name type="scientific">Bombardia bombarda</name>
    <dbReference type="NCBI Taxonomy" id="252184"/>
    <lineage>
        <taxon>Eukaryota</taxon>
        <taxon>Fungi</taxon>
        <taxon>Dikarya</taxon>
        <taxon>Ascomycota</taxon>
        <taxon>Pezizomycotina</taxon>
        <taxon>Sordariomycetes</taxon>
        <taxon>Sordariomycetidae</taxon>
        <taxon>Sordariales</taxon>
        <taxon>Lasiosphaeriaceae</taxon>
        <taxon>Bombardia</taxon>
    </lineage>
</organism>
<feature type="compositionally biased region" description="Basic and acidic residues" evidence="10">
    <location>
        <begin position="10"/>
        <end position="21"/>
    </location>
</feature>
<dbReference type="PROSITE" id="PS51873">
    <property type="entry name" value="TRIAD"/>
    <property type="match status" value="1"/>
</dbReference>
<feature type="region of interest" description="Disordered" evidence="10">
    <location>
        <begin position="1"/>
        <end position="39"/>
    </location>
</feature>
<evidence type="ECO:0000313" key="13">
    <source>
        <dbReference type="Proteomes" id="UP001174934"/>
    </source>
</evidence>
<dbReference type="AlphaFoldDB" id="A0AA39XMG0"/>
<dbReference type="PROSITE" id="PS00518">
    <property type="entry name" value="ZF_RING_1"/>
    <property type="match status" value="1"/>
</dbReference>
<dbReference type="Proteomes" id="UP001174934">
    <property type="component" value="Unassembled WGS sequence"/>
</dbReference>
<protein>
    <recommendedName>
        <fullName evidence="2">RBR-type E3 ubiquitin transferase</fullName>
        <ecNumber evidence="2">2.3.2.31</ecNumber>
    </recommendedName>
</protein>
<evidence type="ECO:0000256" key="1">
    <source>
        <dbReference type="ARBA" id="ARBA00001798"/>
    </source>
</evidence>
<evidence type="ECO:0000256" key="8">
    <source>
        <dbReference type="ARBA" id="ARBA00022833"/>
    </source>
</evidence>
<keyword evidence="3" id="KW-0808">Transferase</keyword>
<proteinExistence type="predicted"/>
<keyword evidence="7" id="KW-0833">Ubl conjugation pathway</keyword>
<evidence type="ECO:0000256" key="9">
    <source>
        <dbReference type="SAM" id="Coils"/>
    </source>
</evidence>
<feature type="domain" description="RING-type" evidence="11">
    <location>
        <begin position="92"/>
        <end position="296"/>
    </location>
</feature>
<keyword evidence="9" id="KW-0175">Coiled coil</keyword>
<evidence type="ECO:0000256" key="3">
    <source>
        <dbReference type="ARBA" id="ARBA00022679"/>
    </source>
</evidence>
<evidence type="ECO:0000256" key="7">
    <source>
        <dbReference type="ARBA" id="ARBA00022786"/>
    </source>
</evidence>
<evidence type="ECO:0000313" key="12">
    <source>
        <dbReference type="EMBL" id="KAK0636748.1"/>
    </source>
</evidence>
<dbReference type="Pfam" id="PF01485">
    <property type="entry name" value="IBR"/>
    <property type="match status" value="1"/>
</dbReference>
<feature type="coiled-coil region" evidence="9">
    <location>
        <begin position="336"/>
        <end position="371"/>
    </location>
</feature>
<comment type="caution">
    <text evidence="12">The sequence shown here is derived from an EMBL/GenBank/DDBJ whole genome shotgun (WGS) entry which is preliminary data.</text>
</comment>
<dbReference type="EC" id="2.3.2.31" evidence="2"/>
<comment type="catalytic activity">
    <reaction evidence="1">
        <text>[E2 ubiquitin-conjugating enzyme]-S-ubiquitinyl-L-cysteine + [acceptor protein]-L-lysine = [E2 ubiquitin-conjugating enzyme]-L-cysteine + [acceptor protein]-N(6)-ubiquitinyl-L-lysine.</text>
        <dbReference type="EC" id="2.3.2.31"/>
    </reaction>
</comment>
<evidence type="ECO:0000256" key="4">
    <source>
        <dbReference type="ARBA" id="ARBA00022723"/>
    </source>
</evidence>
<dbReference type="InterPro" id="IPR002867">
    <property type="entry name" value="IBR_dom"/>
</dbReference>
<evidence type="ECO:0000256" key="6">
    <source>
        <dbReference type="ARBA" id="ARBA00022771"/>
    </source>
</evidence>
<gene>
    <name evidence="12" type="ORF">B0T17DRAFT_651460</name>
</gene>
<dbReference type="GO" id="GO:0008270">
    <property type="term" value="F:zinc ion binding"/>
    <property type="evidence" value="ECO:0007669"/>
    <property type="project" value="UniProtKB-KW"/>
</dbReference>
<dbReference type="InterPro" id="IPR017907">
    <property type="entry name" value="Znf_RING_CS"/>
</dbReference>
<evidence type="ECO:0000256" key="2">
    <source>
        <dbReference type="ARBA" id="ARBA00012251"/>
    </source>
</evidence>
<dbReference type="GO" id="GO:0016567">
    <property type="term" value="P:protein ubiquitination"/>
    <property type="evidence" value="ECO:0007669"/>
    <property type="project" value="InterPro"/>
</dbReference>
<sequence>MDNPNNGHPHLHDPHPHHQQEDANSDARVFPPTQPQETQSHIIHRPQFANPNVDEDTAPRQAAILTLPGRTPRPPTPILRRRRVPISPTPHVEVYRPDCVSCLEKLSFPYLRVKCGHHFCPECLCQLFDLACRDWQLWPPKCCRHILLDGSLGVLPDALLGEERVALYHRRVDEEDERLGNKIYCSNPICSAEIKWPDWRAGVAVCSGCQHKTCTRCRAQMHEGSCATVPDPALAQVHELAHVQKWTQCKRCGQIIEKIYGCAHIVCLCKHEFCYLCGKNWGDCRQDGWGVCRLDHVRQDEALQQERRARIADIVARTARLAEMEARRRVFQQQRLIEEEARRLEWEDQLAELETRRRQSGERELEEIRRRRALGLELDRAAHQRHEMDQHTRTPRDT</sequence>
<keyword evidence="8" id="KW-0862">Zinc</keyword>
<keyword evidence="4" id="KW-0479">Metal-binding</keyword>
<evidence type="ECO:0000256" key="10">
    <source>
        <dbReference type="SAM" id="MobiDB-lite"/>
    </source>
</evidence>
<dbReference type="CDD" id="cd20335">
    <property type="entry name" value="BRcat_RBR"/>
    <property type="match status" value="1"/>
</dbReference>
<dbReference type="SUPFAM" id="SSF57850">
    <property type="entry name" value="RING/U-box"/>
    <property type="match status" value="2"/>
</dbReference>
<dbReference type="GO" id="GO:0061630">
    <property type="term" value="F:ubiquitin protein ligase activity"/>
    <property type="evidence" value="ECO:0007669"/>
    <property type="project" value="UniProtKB-EC"/>
</dbReference>
<keyword evidence="6" id="KW-0863">Zinc-finger</keyword>
<dbReference type="EMBL" id="JAULSR010000001">
    <property type="protein sequence ID" value="KAK0636748.1"/>
    <property type="molecule type" value="Genomic_DNA"/>
</dbReference>
<dbReference type="CDD" id="cd22584">
    <property type="entry name" value="Rcat_RBR_unk"/>
    <property type="match status" value="1"/>
</dbReference>
<evidence type="ECO:0000256" key="5">
    <source>
        <dbReference type="ARBA" id="ARBA00022737"/>
    </source>
</evidence>
<dbReference type="SMART" id="SM00647">
    <property type="entry name" value="IBR"/>
    <property type="match status" value="2"/>
</dbReference>
<reference evidence="12" key="1">
    <citation type="submission" date="2023-06" db="EMBL/GenBank/DDBJ databases">
        <title>Genome-scale phylogeny and comparative genomics of the fungal order Sordariales.</title>
        <authorList>
            <consortium name="Lawrence Berkeley National Laboratory"/>
            <person name="Hensen N."/>
            <person name="Bonometti L."/>
            <person name="Westerberg I."/>
            <person name="Brannstrom I.O."/>
            <person name="Guillou S."/>
            <person name="Cros-Aarteil S."/>
            <person name="Calhoun S."/>
            <person name="Haridas S."/>
            <person name="Kuo A."/>
            <person name="Mondo S."/>
            <person name="Pangilinan J."/>
            <person name="Riley R."/>
            <person name="LaButti K."/>
            <person name="Andreopoulos B."/>
            <person name="Lipzen A."/>
            <person name="Chen C."/>
            <person name="Yanf M."/>
            <person name="Daum C."/>
            <person name="Ng V."/>
            <person name="Clum A."/>
            <person name="Steindorff A."/>
            <person name="Ohm R."/>
            <person name="Martin F."/>
            <person name="Silar P."/>
            <person name="Natvig D."/>
            <person name="Lalanne C."/>
            <person name="Gautier V."/>
            <person name="Ament-velasquez S.L."/>
            <person name="Kruys A."/>
            <person name="Hutchinson M.I."/>
            <person name="Powell A.J."/>
            <person name="Barry K."/>
            <person name="Miller A.N."/>
            <person name="Grigoriev I.V."/>
            <person name="Debuchy R."/>
            <person name="Gladieux P."/>
            <person name="Thoren M.H."/>
            <person name="Johannesson H."/>
        </authorList>
    </citation>
    <scope>NUCLEOTIDE SEQUENCE</scope>
    <source>
        <strain evidence="12">SMH3391-2</strain>
    </source>
</reference>
<dbReference type="InterPro" id="IPR031127">
    <property type="entry name" value="E3_UB_ligase_RBR"/>
</dbReference>
<evidence type="ECO:0000259" key="11">
    <source>
        <dbReference type="PROSITE" id="PS51873"/>
    </source>
</evidence>
<keyword evidence="13" id="KW-1185">Reference proteome</keyword>